<dbReference type="Proteomes" id="UP000019089">
    <property type="component" value="Plasmid pCC1557"/>
</dbReference>
<name>W0MYT6_PSESX</name>
<organism evidence="1 2">
    <name type="scientific">Pseudomonas syringae CC1557</name>
    <dbReference type="NCBI Taxonomy" id="1357279"/>
    <lineage>
        <taxon>Bacteria</taxon>
        <taxon>Pseudomonadati</taxon>
        <taxon>Pseudomonadota</taxon>
        <taxon>Gammaproteobacteria</taxon>
        <taxon>Pseudomonadales</taxon>
        <taxon>Pseudomonadaceae</taxon>
        <taxon>Pseudomonas</taxon>
        <taxon>Pseudomonas syringae</taxon>
    </lineage>
</organism>
<protein>
    <submittedName>
        <fullName evidence="1">Uncharacterized protein</fullName>
    </submittedName>
</protein>
<evidence type="ECO:0000313" key="2">
    <source>
        <dbReference type="Proteomes" id="UP000019089"/>
    </source>
</evidence>
<accession>W0MYT6</accession>
<dbReference type="EMBL" id="CP007015">
    <property type="protein sequence ID" value="AHG43744.1"/>
    <property type="molecule type" value="Genomic_DNA"/>
</dbReference>
<dbReference type="KEGG" id="psyr:N018_26080"/>
<sequence>MGATTPSVNTINLVENHAQHEMYHSSSFAVT</sequence>
<keyword evidence="1" id="KW-0614">Plasmid</keyword>
<evidence type="ECO:0000313" key="1">
    <source>
        <dbReference type="EMBL" id="AHG43744.1"/>
    </source>
</evidence>
<dbReference type="HOGENOM" id="CLU_3398029_0_0_6"/>
<reference evidence="1 2" key="1">
    <citation type="submission" date="2013-12" db="EMBL/GenBank/DDBJ databases">
        <title>Interactions Between Genome Architecture and Virulence Genes in Pseudomonas syringae, strain CC1557 as a model.</title>
        <authorList>
            <person name="Baltrus D."/>
            <person name="Hockett K."/>
            <person name="Karlsrud E."/>
            <person name="Dougherty K."/>
            <person name="Nishimura M."/>
        </authorList>
    </citation>
    <scope>NUCLEOTIDE SEQUENCE [LARGE SCALE GENOMIC DNA]</scope>
    <source>
        <strain evidence="1 2">CC1557</strain>
        <plasmid evidence="2">Plasmid pCC1557</plasmid>
    </source>
</reference>
<geneLocation type="plasmid" evidence="1 2">
    <name>pCC1557</name>
</geneLocation>
<dbReference type="AlphaFoldDB" id="W0MYT6"/>
<proteinExistence type="predicted"/>
<gene>
    <name evidence="1" type="ORF">N018_26080</name>
</gene>